<proteinExistence type="predicted"/>
<accession>A0A098LI39</accession>
<dbReference type="AlphaFoldDB" id="A0A098LI39"/>
<evidence type="ECO:0000313" key="2">
    <source>
        <dbReference type="Proteomes" id="UP000030185"/>
    </source>
</evidence>
<organism evidence="1 2">
    <name type="scientific">Sporocytophaga myxococcoides</name>
    <dbReference type="NCBI Taxonomy" id="153721"/>
    <lineage>
        <taxon>Bacteria</taxon>
        <taxon>Pseudomonadati</taxon>
        <taxon>Bacteroidota</taxon>
        <taxon>Cytophagia</taxon>
        <taxon>Cytophagales</taxon>
        <taxon>Cytophagaceae</taxon>
        <taxon>Sporocytophaga</taxon>
    </lineage>
</organism>
<dbReference type="Proteomes" id="UP000030185">
    <property type="component" value="Unassembled WGS sequence"/>
</dbReference>
<keyword evidence="2" id="KW-1185">Reference proteome</keyword>
<name>A0A098LI39_9BACT</name>
<reference evidence="1 2" key="1">
    <citation type="submission" date="2014-09" db="EMBL/GenBank/DDBJ databases">
        <title>Sporocytophaga myxococcoides PG-01 genome sequencing.</title>
        <authorList>
            <person name="Liu L."/>
            <person name="Gao P.J."/>
            <person name="Chen G.J."/>
            <person name="Wang L.S."/>
        </authorList>
    </citation>
    <scope>NUCLEOTIDE SEQUENCE [LARGE SCALE GENOMIC DNA]</scope>
    <source>
        <strain evidence="1 2">PG-01</strain>
    </source>
</reference>
<evidence type="ECO:0000313" key="1">
    <source>
        <dbReference type="EMBL" id="GAL86134.1"/>
    </source>
</evidence>
<dbReference type="STRING" id="153721.MYP_3363"/>
<dbReference type="EMBL" id="BBLT01000006">
    <property type="protein sequence ID" value="GAL86134.1"/>
    <property type="molecule type" value="Genomic_DNA"/>
</dbReference>
<comment type="caution">
    <text evidence="1">The sequence shown here is derived from an EMBL/GenBank/DDBJ whole genome shotgun (WGS) entry which is preliminary data.</text>
</comment>
<sequence length="95" mass="10641">MLFFYLEGCNVKEKEHAEGISIKDSFVTAVIADSSKKGSDTLNLDKSLNITATDSIGINRINERVFELEQSGLFFLAFSRYKVAANLYEEKSLIP</sequence>
<protein>
    <submittedName>
        <fullName evidence="1">Uncharacterized protein</fullName>
    </submittedName>
</protein>
<gene>
    <name evidence="1" type="ORF">MYP_3363</name>
</gene>